<dbReference type="Pfam" id="PF25876">
    <property type="entry name" value="HH_MFP_RND"/>
    <property type="match status" value="1"/>
</dbReference>
<evidence type="ECO:0000256" key="1">
    <source>
        <dbReference type="ARBA" id="ARBA00009477"/>
    </source>
</evidence>
<keyword evidence="3" id="KW-0732">Signal</keyword>
<name>A0A972FZF8_9GAMM</name>
<dbReference type="GO" id="GO:1990281">
    <property type="term" value="C:efflux pump complex"/>
    <property type="evidence" value="ECO:0007669"/>
    <property type="project" value="TreeGrafter"/>
</dbReference>
<feature type="coiled-coil region" evidence="2">
    <location>
        <begin position="92"/>
        <end position="150"/>
    </location>
</feature>
<evidence type="ECO:0000256" key="3">
    <source>
        <dbReference type="SAM" id="SignalP"/>
    </source>
</evidence>
<dbReference type="Pfam" id="PF25975">
    <property type="entry name" value="CzcB_C"/>
    <property type="match status" value="1"/>
</dbReference>
<reference evidence="8" key="1">
    <citation type="submission" date="2020-04" db="EMBL/GenBank/DDBJ databases">
        <title>Description of Shewanella salipaludis sp. nov., isolated from a salt marsh.</title>
        <authorList>
            <person name="Park S."/>
            <person name="Yoon J.-H."/>
        </authorList>
    </citation>
    <scope>NUCLEOTIDE SEQUENCE</scope>
    <source>
        <strain evidence="8">SHSM-M6</strain>
    </source>
</reference>
<feature type="domain" description="Multidrug resistance protein MdtA-like alpha-helical hairpin" evidence="4">
    <location>
        <begin position="91"/>
        <end position="161"/>
    </location>
</feature>
<keyword evidence="2" id="KW-0175">Coiled coil</keyword>
<dbReference type="PANTHER" id="PTHR30469:SF18">
    <property type="entry name" value="RESISTANCE-NODULATION-CELL DIVISION (RND) EFFLUX MEMBRANE FUSION PROTEIN-RELATED"/>
    <property type="match status" value="1"/>
</dbReference>
<feature type="signal peptide" evidence="3">
    <location>
        <begin position="1"/>
        <end position="23"/>
    </location>
</feature>
<evidence type="ECO:0000256" key="2">
    <source>
        <dbReference type="SAM" id="Coils"/>
    </source>
</evidence>
<dbReference type="InterPro" id="IPR058624">
    <property type="entry name" value="MdtA-like_HH"/>
</dbReference>
<dbReference type="GO" id="GO:0015562">
    <property type="term" value="F:efflux transmembrane transporter activity"/>
    <property type="evidence" value="ECO:0007669"/>
    <property type="project" value="TreeGrafter"/>
</dbReference>
<accession>A0A972FZF8</accession>
<feature type="domain" description="CzcB-like C-terminal circularly permuted SH3-like" evidence="7">
    <location>
        <begin position="276"/>
        <end position="332"/>
    </location>
</feature>
<keyword evidence="9" id="KW-1185">Reference proteome</keyword>
<dbReference type="Gene3D" id="1.10.287.470">
    <property type="entry name" value="Helix hairpin bin"/>
    <property type="match status" value="1"/>
</dbReference>
<evidence type="ECO:0000313" key="9">
    <source>
        <dbReference type="Proteomes" id="UP000737113"/>
    </source>
</evidence>
<dbReference type="InterPro" id="IPR058649">
    <property type="entry name" value="CzcB_C"/>
</dbReference>
<dbReference type="Gene3D" id="2.40.50.100">
    <property type="match status" value="1"/>
</dbReference>
<dbReference type="AlphaFoldDB" id="A0A972FZF8"/>
<dbReference type="RefSeq" id="WP_169564761.1">
    <property type="nucleotide sequence ID" value="NZ_JAAXYH010000009.1"/>
</dbReference>
<dbReference type="Pfam" id="PF25954">
    <property type="entry name" value="Beta-barrel_RND_2"/>
    <property type="match status" value="1"/>
</dbReference>
<dbReference type="InterPro" id="IPR006143">
    <property type="entry name" value="RND_pump_MFP"/>
</dbReference>
<evidence type="ECO:0000259" key="6">
    <source>
        <dbReference type="Pfam" id="PF25954"/>
    </source>
</evidence>
<evidence type="ECO:0000313" key="8">
    <source>
        <dbReference type="EMBL" id="NMH66028.1"/>
    </source>
</evidence>
<dbReference type="SUPFAM" id="SSF111369">
    <property type="entry name" value="HlyD-like secretion proteins"/>
    <property type="match status" value="1"/>
</dbReference>
<comment type="similarity">
    <text evidence="1">Belongs to the membrane fusion protein (MFP) (TC 8.A.1) family.</text>
</comment>
<dbReference type="InterPro" id="IPR058792">
    <property type="entry name" value="Beta-barrel_RND_2"/>
</dbReference>
<sequence length="345" mass="36917">MRTTASLSVLISLLSILWSQAHAAAQLETLTLTSETRSRWLTLDAILEPVNAATVSAQTSGRIIRLNYDVDDQVPAGAALLEITSKEQGAELASAEADYAAALAQDQELQAQYQRYKALFPQGAISRGTMDEATAKAKSATQAVSVAKARVVKATESLKYTIVSAPFGGIVSQRFVQLGETVAPGQPLMAGYSPAKMRAVAQVPQRYATALKQAAEVRLTLADGRQYASSESRLFSFADPLSHSYRLRMPLPENEPGLTPGAWAKLAFVIAQTQGISIPTSALLSHYELSGVYLKRGDDFELVQVRPGQVNGDEVEILAGLNPGDVIAVHASRVLANTHPAKTQD</sequence>
<comment type="caution">
    <text evidence="8">The sequence shown here is derived from an EMBL/GenBank/DDBJ whole genome shotgun (WGS) entry which is preliminary data.</text>
</comment>
<evidence type="ECO:0000259" key="7">
    <source>
        <dbReference type="Pfam" id="PF25975"/>
    </source>
</evidence>
<dbReference type="EMBL" id="JAAXYH010000009">
    <property type="protein sequence ID" value="NMH66028.1"/>
    <property type="molecule type" value="Genomic_DNA"/>
</dbReference>
<feature type="chain" id="PRO_5037708608" evidence="3">
    <location>
        <begin position="24"/>
        <end position="345"/>
    </location>
</feature>
<dbReference type="Gene3D" id="2.40.420.20">
    <property type="match status" value="1"/>
</dbReference>
<dbReference type="Pfam" id="PF25917">
    <property type="entry name" value="BSH_RND"/>
    <property type="match status" value="1"/>
</dbReference>
<evidence type="ECO:0000259" key="5">
    <source>
        <dbReference type="Pfam" id="PF25917"/>
    </source>
</evidence>
<feature type="domain" description="Multidrug resistance protein MdtA-like barrel-sandwich hybrid" evidence="5">
    <location>
        <begin position="51"/>
        <end position="188"/>
    </location>
</feature>
<proteinExistence type="inferred from homology"/>
<gene>
    <name evidence="8" type="ORF">HC757_12750</name>
</gene>
<feature type="domain" description="CusB-like beta-barrel" evidence="6">
    <location>
        <begin position="200"/>
        <end position="268"/>
    </location>
</feature>
<protein>
    <submittedName>
        <fullName evidence="8">Efflux RND transporter periplasmic adaptor subunit</fullName>
    </submittedName>
</protein>
<dbReference type="InterPro" id="IPR058625">
    <property type="entry name" value="MdtA-like_BSH"/>
</dbReference>
<dbReference type="Gene3D" id="2.40.30.170">
    <property type="match status" value="1"/>
</dbReference>
<evidence type="ECO:0000259" key="4">
    <source>
        <dbReference type="Pfam" id="PF25876"/>
    </source>
</evidence>
<dbReference type="Proteomes" id="UP000737113">
    <property type="component" value="Unassembled WGS sequence"/>
</dbReference>
<dbReference type="PANTHER" id="PTHR30469">
    <property type="entry name" value="MULTIDRUG RESISTANCE PROTEIN MDTA"/>
    <property type="match status" value="1"/>
</dbReference>
<organism evidence="8 9">
    <name type="scientific">Shewanella salipaludis</name>
    <dbReference type="NCBI Taxonomy" id="2723052"/>
    <lineage>
        <taxon>Bacteria</taxon>
        <taxon>Pseudomonadati</taxon>
        <taxon>Pseudomonadota</taxon>
        <taxon>Gammaproteobacteria</taxon>
        <taxon>Alteromonadales</taxon>
        <taxon>Shewanellaceae</taxon>
        <taxon>Shewanella</taxon>
    </lineage>
</organism>
<dbReference type="NCBIfam" id="TIGR01730">
    <property type="entry name" value="RND_mfp"/>
    <property type="match status" value="1"/>
</dbReference>